<dbReference type="EMBL" id="FIGB01000003">
    <property type="protein sequence ID" value="CYU52876.1"/>
    <property type="molecule type" value="Genomic_DNA"/>
</dbReference>
<accession>A0AB33U278</accession>
<protein>
    <submittedName>
        <fullName evidence="2">Uncharacterized protein</fullName>
    </submittedName>
</protein>
<dbReference type="AlphaFoldDB" id="A0AB33U278"/>
<dbReference type="Proteomes" id="UP000073390">
    <property type="component" value="Unassembled WGS sequence"/>
</dbReference>
<reference evidence="2 3" key="1">
    <citation type="submission" date="2016-02" db="EMBL/GenBank/DDBJ databases">
        <authorList>
            <consortium name="Pathogen Informatics"/>
        </authorList>
    </citation>
    <scope>NUCLEOTIDE SEQUENCE [LARGE SCALE GENOMIC DNA]</scope>
    <source>
        <strain evidence="2 3">LSS27</strain>
    </source>
</reference>
<comment type="caution">
    <text evidence="2">The sequence shown here is derived from an EMBL/GenBank/DDBJ whole genome shotgun (WGS) entry which is preliminary data.</text>
</comment>
<proteinExistence type="predicted"/>
<sequence length="151" mass="17982">MWWMASLRRSRMKGDQITRKYLQNTKQVYKDFCKLYSNLEGARKFINEIPIELLPEYREIIFAENEKEKSVSTHAFDLLITIILSSFISLCLPKELCSAILFLSMVSLVSLCFIIFMHTSIESINKHRLLDFLERYDISSKRRKVSRRKYN</sequence>
<feature type="transmembrane region" description="Helical" evidence="1">
    <location>
        <begin position="75"/>
        <end position="93"/>
    </location>
</feature>
<keyword evidence="1" id="KW-0812">Transmembrane</keyword>
<name>A0AB33U278_STRSU</name>
<organism evidence="2 3">
    <name type="scientific">Streptococcus suis</name>
    <dbReference type="NCBI Taxonomy" id="1307"/>
    <lineage>
        <taxon>Bacteria</taxon>
        <taxon>Bacillati</taxon>
        <taxon>Bacillota</taxon>
        <taxon>Bacilli</taxon>
        <taxon>Lactobacillales</taxon>
        <taxon>Streptococcaceae</taxon>
        <taxon>Streptococcus</taxon>
    </lineage>
</organism>
<feature type="transmembrane region" description="Helical" evidence="1">
    <location>
        <begin position="99"/>
        <end position="118"/>
    </location>
</feature>
<keyword evidence="1" id="KW-1133">Transmembrane helix</keyword>
<evidence type="ECO:0000313" key="2">
    <source>
        <dbReference type="EMBL" id="CYU52876.1"/>
    </source>
</evidence>
<gene>
    <name evidence="2" type="ORF">ERS132389_01166</name>
</gene>
<evidence type="ECO:0000256" key="1">
    <source>
        <dbReference type="SAM" id="Phobius"/>
    </source>
</evidence>
<evidence type="ECO:0000313" key="3">
    <source>
        <dbReference type="Proteomes" id="UP000073390"/>
    </source>
</evidence>
<keyword evidence="1" id="KW-0472">Membrane</keyword>